<proteinExistence type="predicted"/>
<evidence type="ECO:0000313" key="2">
    <source>
        <dbReference type="Proteomes" id="UP000717585"/>
    </source>
</evidence>
<comment type="caution">
    <text evidence="1">The sequence shown here is derived from an EMBL/GenBank/DDBJ whole genome shotgun (WGS) entry which is preliminary data.</text>
</comment>
<sequence>MAAPPPGPVPAMIPCQSFQILLPPGAFPHTSTPKRILGHIYISSSSLLASAGMFALVSRLSAAAPQTRLDPRVRAKLQQLLNEGILRRTTLQSLRHSAPIFPVSKGSDDIRVIHDLRELNTVTEETRVFRLFGIKRALATLTAGDWMTKIDLRSGYSQVPVREQDRTLLGVVTPEGEAFCYTGLPFDDFLLSSARKEHLAWATHEALELMRSLGLIPGLDKCILQPTRCLEYLGLLINTENTSVRLSSDKARKYQQTLISALESDSISAVDYSKILGRLSFFASAAHAAQLKLRPLQARQPRGRVPLDAALKQELAQWVSLLQQRPAKSFIELRALWDMTGSLEMTVASDASSFGWGPEYTSERTTDRRMGTSPRT</sequence>
<name>A0A8J6ATD6_9EUKA</name>
<accession>A0A8J6ATD6</accession>
<evidence type="ECO:0000313" key="1">
    <source>
        <dbReference type="EMBL" id="KAG9391925.1"/>
    </source>
</evidence>
<reference evidence="1" key="1">
    <citation type="submission" date="2021-05" db="EMBL/GenBank/DDBJ databases">
        <title>A free-living protist that lacks canonical eukaryotic 1 DNA replication and segregation systems.</title>
        <authorList>
            <person name="Salas-Leiva D.E."/>
            <person name="Tromer E.C."/>
            <person name="Curtis B.A."/>
            <person name="Jerlstrom-Hultqvist J."/>
            <person name="Kolisko M."/>
            <person name="Yi Z."/>
            <person name="Salas-Leiva J.S."/>
            <person name="Gallot-Lavallee L."/>
            <person name="Kops G.J.P.L."/>
            <person name="Archibald J.M."/>
            <person name="Simpson A.G.B."/>
            <person name="Roger A.J."/>
        </authorList>
    </citation>
    <scope>NUCLEOTIDE SEQUENCE</scope>
    <source>
        <strain evidence="1">BICM</strain>
    </source>
</reference>
<evidence type="ECO:0008006" key="3">
    <source>
        <dbReference type="Google" id="ProtNLM"/>
    </source>
</evidence>
<gene>
    <name evidence="1" type="ORF">J8273_6771</name>
</gene>
<dbReference type="EMBL" id="JAHDYR010000043">
    <property type="protein sequence ID" value="KAG9391925.1"/>
    <property type="molecule type" value="Genomic_DNA"/>
</dbReference>
<organism evidence="1 2">
    <name type="scientific">Carpediemonas membranifera</name>
    <dbReference type="NCBI Taxonomy" id="201153"/>
    <lineage>
        <taxon>Eukaryota</taxon>
        <taxon>Metamonada</taxon>
        <taxon>Carpediemonas-like organisms</taxon>
        <taxon>Carpediemonas</taxon>
    </lineage>
</organism>
<dbReference type="AlphaFoldDB" id="A0A8J6ATD6"/>
<dbReference type="Gene3D" id="3.30.70.270">
    <property type="match status" value="1"/>
</dbReference>
<dbReference type="SUPFAM" id="SSF56672">
    <property type="entry name" value="DNA/RNA polymerases"/>
    <property type="match status" value="1"/>
</dbReference>
<dbReference type="Gene3D" id="3.10.10.10">
    <property type="entry name" value="HIV Type 1 Reverse Transcriptase, subunit A, domain 1"/>
    <property type="match status" value="1"/>
</dbReference>
<keyword evidence="2" id="KW-1185">Reference proteome</keyword>
<dbReference type="PANTHER" id="PTHR33050:SF7">
    <property type="entry name" value="RIBONUCLEASE H"/>
    <property type="match status" value="1"/>
</dbReference>
<dbReference type="Proteomes" id="UP000717585">
    <property type="component" value="Unassembled WGS sequence"/>
</dbReference>
<protein>
    <recommendedName>
        <fullName evidence="3">Reverse transcriptase (RNA-dependent DNA polymerase)</fullName>
    </recommendedName>
</protein>
<dbReference type="InterPro" id="IPR043502">
    <property type="entry name" value="DNA/RNA_pol_sf"/>
</dbReference>
<dbReference type="PANTHER" id="PTHR33050">
    <property type="entry name" value="REVERSE TRANSCRIPTASE DOMAIN-CONTAINING PROTEIN"/>
    <property type="match status" value="1"/>
</dbReference>
<dbReference type="OrthoDB" id="7462124at2759"/>
<dbReference type="InterPro" id="IPR043128">
    <property type="entry name" value="Rev_trsase/Diguanyl_cyclase"/>
</dbReference>
<dbReference type="InterPro" id="IPR052055">
    <property type="entry name" value="Hepadnavirus_pol/RT"/>
</dbReference>